<dbReference type="GO" id="GO:0004146">
    <property type="term" value="F:dihydrofolate reductase activity"/>
    <property type="evidence" value="ECO:0007669"/>
    <property type="project" value="UniProtKB-EC"/>
</dbReference>
<comment type="pathway">
    <text evidence="1 8">Cofactor biosynthesis; tetrahydrofolate biosynthesis; 5,6,7,8-tetrahydrofolate from 7,8-dihydrofolate: step 1/1.</text>
</comment>
<dbReference type="InterPro" id="IPR017925">
    <property type="entry name" value="DHFR_CS"/>
</dbReference>
<dbReference type="PANTHER" id="PTHR48069:SF3">
    <property type="entry name" value="DIHYDROFOLATE REDUCTASE"/>
    <property type="match status" value="1"/>
</dbReference>
<dbReference type="SUPFAM" id="SSF53597">
    <property type="entry name" value="Dihydrofolate reductase-like"/>
    <property type="match status" value="1"/>
</dbReference>
<dbReference type="Proteomes" id="UP000683585">
    <property type="component" value="Chromosome"/>
</dbReference>
<evidence type="ECO:0000313" key="10">
    <source>
        <dbReference type="EMBL" id="CAD6508095.1"/>
    </source>
</evidence>
<dbReference type="GO" id="GO:0046452">
    <property type="term" value="P:dihydrofolate metabolic process"/>
    <property type="evidence" value="ECO:0007669"/>
    <property type="project" value="TreeGrafter"/>
</dbReference>
<gene>
    <name evidence="10" type="primary">folA</name>
    <name evidence="10" type="ORF">PROFFT_A_01290</name>
</gene>
<comment type="function">
    <text evidence="7 8">Key enzyme in folate metabolism. Catalyzes an essential reaction for de novo glycine and purine synthesis, and for DNA precursor synthesis.</text>
</comment>
<evidence type="ECO:0000313" key="11">
    <source>
        <dbReference type="Proteomes" id="UP000683585"/>
    </source>
</evidence>
<evidence type="ECO:0000256" key="8">
    <source>
        <dbReference type="PIRNR" id="PIRNR000194"/>
    </source>
</evidence>
<dbReference type="GO" id="GO:0070401">
    <property type="term" value="F:NADP+ binding"/>
    <property type="evidence" value="ECO:0007669"/>
    <property type="project" value="UniProtKB-ARBA"/>
</dbReference>
<evidence type="ECO:0000256" key="7">
    <source>
        <dbReference type="ARBA" id="ARBA00025067"/>
    </source>
</evidence>
<evidence type="ECO:0000259" key="9">
    <source>
        <dbReference type="Pfam" id="PF00186"/>
    </source>
</evidence>
<dbReference type="InterPro" id="IPR001796">
    <property type="entry name" value="DHFR_dom"/>
</dbReference>
<comment type="catalytic activity">
    <reaction evidence="8">
        <text>(6S)-5,6,7,8-tetrahydrofolate + NADP(+) = 7,8-dihydrofolate + NADPH + H(+)</text>
        <dbReference type="Rhea" id="RHEA:15009"/>
        <dbReference type="ChEBI" id="CHEBI:15378"/>
        <dbReference type="ChEBI" id="CHEBI:57451"/>
        <dbReference type="ChEBI" id="CHEBI:57453"/>
        <dbReference type="ChEBI" id="CHEBI:57783"/>
        <dbReference type="ChEBI" id="CHEBI:58349"/>
        <dbReference type="EC" id="1.5.1.3"/>
    </reaction>
</comment>
<accession>A0A8E4MEW1</accession>
<dbReference type="PIRSF" id="PIRSF000194">
    <property type="entry name" value="DHFR"/>
    <property type="match status" value="1"/>
</dbReference>
<dbReference type="EC" id="1.5.1.3" evidence="3 8"/>
<reference evidence="10" key="1">
    <citation type="submission" date="2020-10" db="EMBL/GenBank/DDBJ databases">
        <authorList>
            <person name="Szabo G."/>
        </authorList>
    </citation>
    <scope>NUCLEOTIDE SEQUENCE</scope>
    <source>
        <strain evidence="10">PROFFT</strain>
    </source>
</reference>
<keyword evidence="11" id="KW-1185">Reference proteome</keyword>
<dbReference type="CDD" id="cd00209">
    <property type="entry name" value="DHFR"/>
    <property type="match status" value="1"/>
</dbReference>
<dbReference type="KEGG" id="ptf:PROFFT_A_01290"/>
<keyword evidence="5 8" id="KW-0521">NADP</keyword>
<evidence type="ECO:0000256" key="2">
    <source>
        <dbReference type="ARBA" id="ARBA00009539"/>
    </source>
</evidence>
<dbReference type="GO" id="GO:0046655">
    <property type="term" value="P:folic acid metabolic process"/>
    <property type="evidence" value="ECO:0007669"/>
    <property type="project" value="TreeGrafter"/>
</dbReference>
<dbReference type="PRINTS" id="PR00070">
    <property type="entry name" value="DHFR"/>
</dbReference>
<feature type="domain" description="DHFR" evidence="9">
    <location>
        <begin position="14"/>
        <end position="169"/>
    </location>
</feature>
<protein>
    <recommendedName>
        <fullName evidence="3 8">Dihydrofolate reductase</fullName>
        <ecNumber evidence="3 8">1.5.1.3</ecNumber>
    </recommendedName>
</protein>
<dbReference type="EMBL" id="LR890047">
    <property type="protein sequence ID" value="CAD6508095.1"/>
    <property type="molecule type" value="Genomic_DNA"/>
</dbReference>
<dbReference type="InterPro" id="IPR024072">
    <property type="entry name" value="DHFR-like_dom_sf"/>
</dbReference>
<evidence type="ECO:0000256" key="5">
    <source>
        <dbReference type="ARBA" id="ARBA00022857"/>
    </source>
</evidence>
<dbReference type="Pfam" id="PF00186">
    <property type="entry name" value="DHFR_1"/>
    <property type="match status" value="1"/>
</dbReference>
<evidence type="ECO:0000256" key="6">
    <source>
        <dbReference type="ARBA" id="ARBA00023002"/>
    </source>
</evidence>
<evidence type="ECO:0000256" key="3">
    <source>
        <dbReference type="ARBA" id="ARBA00012856"/>
    </source>
</evidence>
<dbReference type="GO" id="GO:0046654">
    <property type="term" value="P:tetrahydrofolate biosynthetic process"/>
    <property type="evidence" value="ECO:0007669"/>
    <property type="project" value="UniProtKB-UniPathway"/>
</dbReference>
<keyword evidence="6 8" id="KW-0560">Oxidoreductase</keyword>
<dbReference type="NCBIfam" id="NF008037">
    <property type="entry name" value="PRK10769.1"/>
    <property type="match status" value="1"/>
</dbReference>
<evidence type="ECO:0000256" key="4">
    <source>
        <dbReference type="ARBA" id="ARBA00022563"/>
    </source>
</evidence>
<name>A0A8E4MEW1_9ENTR</name>
<dbReference type="InterPro" id="IPR012259">
    <property type="entry name" value="DHFR"/>
</dbReference>
<dbReference type="PROSITE" id="PS00075">
    <property type="entry name" value="DHFR_1"/>
    <property type="match status" value="1"/>
</dbReference>
<dbReference type="GO" id="GO:0006730">
    <property type="term" value="P:one-carbon metabolic process"/>
    <property type="evidence" value="ECO:0007669"/>
    <property type="project" value="UniProtKB-KW"/>
</dbReference>
<comment type="similarity">
    <text evidence="2 8">Belongs to the dihydrofolate reductase family.</text>
</comment>
<proteinExistence type="inferred from homology"/>
<evidence type="ECO:0000256" key="1">
    <source>
        <dbReference type="ARBA" id="ARBA00004903"/>
    </source>
</evidence>
<dbReference type="Gene3D" id="3.40.430.10">
    <property type="entry name" value="Dihydrofolate Reductase, subunit A"/>
    <property type="match status" value="1"/>
</dbReference>
<organism evidence="10 11">
    <name type="scientific">Candidatus Profftia tarda</name>
    <dbReference type="NCBI Taxonomy" id="1177216"/>
    <lineage>
        <taxon>Bacteria</taxon>
        <taxon>Pseudomonadati</taxon>
        <taxon>Pseudomonadota</taxon>
        <taxon>Gammaproteobacteria</taxon>
        <taxon>Enterobacterales</taxon>
        <taxon>Enterobacteriaceae</taxon>
        <taxon>Candidatus Profftia</taxon>
    </lineage>
</organism>
<dbReference type="FunFam" id="3.40.430.10:FF:000001">
    <property type="entry name" value="Dihydrofolate reductase"/>
    <property type="match status" value="1"/>
</dbReference>
<dbReference type="UniPathway" id="UPA00077">
    <property type="reaction ID" value="UER00158"/>
</dbReference>
<dbReference type="AlphaFoldDB" id="A0A8E4MEW1"/>
<dbReference type="PANTHER" id="PTHR48069">
    <property type="entry name" value="DIHYDROFOLATE REDUCTASE"/>
    <property type="match status" value="1"/>
</dbReference>
<sequence>MHVFLLNRSLEMNISLIAALSTNRVIGVNNSMPWYLPADLVWFKNHTLDRSVIMGRKTFESIGRPLRRRHNIVLSNKPGNDKRVTWVSSPEAAILAAVEKEEILVIGGGSVYLQFMPFAKNMYLTHIDLEVHGDTHFPRYEIDLWKTKYIELHNKKGKNGHSYYFEILHKI</sequence>
<dbReference type="GO" id="GO:0005829">
    <property type="term" value="C:cytosol"/>
    <property type="evidence" value="ECO:0007669"/>
    <property type="project" value="TreeGrafter"/>
</dbReference>
<keyword evidence="4 8" id="KW-0554">One-carbon metabolism</keyword>